<evidence type="ECO:0000256" key="1">
    <source>
        <dbReference type="SAM" id="MobiDB-lite"/>
    </source>
</evidence>
<feature type="signal peptide" evidence="2">
    <location>
        <begin position="1"/>
        <end position="37"/>
    </location>
</feature>
<dbReference type="InterPro" id="IPR029058">
    <property type="entry name" value="AB_hydrolase_fold"/>
</dbReference>
<evidence type="ECO:0000313" key="4">
    <source>
        <dbReference type="EMBL" id="WUN77595.1"/>
    </source>
</evidence>
<evidence type="ECO:0000256" key="2">
    <source>
        <dbReference type="SAM" id="SignalP"/>
    </source>
</evidence>
<keyword evidence="5" id="KW-1185">Reference proteome</keyword>
<evidence type="ECO:0000313" key="5">
    <source>
        <dbReference type="Proteomes" id="UP001432312"/>
    </source>
</evidence>
<dbReference type="Gene3D" id="3.40.50.1820">
    <property type="entry name" value="alpha/beta hydrolase"/>
    <property type="match status" value="1"/>
</dbReference>
<keyword evidence="4" id="KW-0378">Hydrolase</keyword>
<dbReference type="SUPFAM" id="SSF53474">
    <property type="entry name" value="alpha/beta-Hydrolases"/>
    <property type="match status" value="1"/>
</dbReference>
<dbReference type="PANTHER" id="PTHR43798">
    <property type="entry name" value="MONOACYLGLYCEROL LIPASE"/>
    <property type="match status" value="1"/>
</dbReference>
<dbReference type="GO" id="GO:0016787">
    <property type="term" value="F:hydrolase activity"/>
    <property type="evidence" value="ECO:0007669"/>
    <property type="project" value="UniProtKB-KW"/>
</dbReference>
<dbReference type="InterPro" id="IPR050266">
    <property type="entry name" value="AB_hydrolase_sf"/>
</dbReference>
<dbReference type="GeneID" id="95495017"/>
<dbReference type="EMBL" id="CP108036">
    <property type="protein sequence ID" value="WUN77595.1"/>
    <property type="molecule type" value="Genomic_DNA"/>
</dbReference>
<dbReference type="Pfam" id="PF00561">
    <property type="entry name" value="Abhydrolase_1"/>
    <property type="match status" value="1"/>
</dbReference>
<feature type="chain" id="PRO_5045270026" evidence="2">
    <location>
        <begin position="38"/>
        <end position="339"/>
    </location>
</feature>
<protein>
    <submittedName>
        <fullName evidence="4">Alpha/beta hydrolase</fullName>
    </submittedName>
</protein>
<accession>A0ABZ1Q5B7</accession>
<dbReference type="InterPro" id="IPR000073">
    <property type="entry name" value="AB_hydrolase_1"/>
</dbReference>
<proteinExistence type="predicted"/>
<dbReference type="RefSeq" id="WP_328738528.1">
    <property type="nucleotide sequence ID" value="NZ_CP108036.1"/>
</dbReference>
<dbReference type="PANTHER" id="PTHR43798:SF33">
    <property type="entry name" value="HYDROLASE, PUTATIVE (AFU_ORTHOLOGUE AFUA_2G14860)-RELATED"/>
    <property type="match status" value="1"/>
</dbReference>
<sequence length="339" mass="34991">MPAPRRAPPPRSAARRPRRLARAIAAAVALSALPSLAPAGPAAGLTVARDGTDPPADRASPGDFAGTVSLPGGRRVHVECRGTGTPTVVLVSGARGAADEWTHAVDPAHPETTPVPSTSAVLPTVASFTRVCAYDRPGTTRFDDGPSPTTAVPQPTTAADGAADLRAVLAAAGEHGPYVLVGASWGAMITALAARTGDPRVAGLVTVDGASTHLRDTLTPAQWSDWMRKIDAMKGPEGLEVPDYPAGVAEIRAAPPLARPLPAAVLSSDEPWDLRVGDGGSTWPAWSAAQKRLAAELHARHVTDTHSGHGIAVEQPRTVSDAVRDVVERVRNGAEKQGR</sequence>
<keyword evidence="2" id="KW-0732">Signal</keyword>
<gene>
    <name evidence="4" type="ORF">OHA91_03235</name>
</gene>
<feature type="domain" description="AB hydrolase-1" evidence="3">
    <location>
        <begin position="128"/>
        <end position="231"/>
    </location>
</feature>
<dbReference type="Proteomes" id="UP001432312">
    <property type="component" value="Chromosome"/>
</dbReference>
<evidence type="ECO:0000259" key="3">
    <source>
        <dbReference type="Pfam" id="PF00561"/>
    </source>
</evidence>
<reference evidence="4" key="1">
    <citation type="submission" date="2022-10" db="EMBL/GenBank/DDBJ databases">
        <title>The complete genomes of actinobacterial strains from the NBC collection.</title>
        <authorList>
            <person name="Joergensen T.S."/>
            <person name="Alvarez Arevalo M."/>
            <person name="Sterndorff E.B."/>
            <person name="Faurdal D."/>
            <person name="Vuksanovic O."/>
            <person name="Mourched A.-S."/>
            <person name="Charusanti P."/>
            <person name="Shaw S."/>
            <person name="Blin K."/>
            <person name="Weber T."/>
        </authorList>
    </citation>
    <scope>NUCLEOTIDE SEQUENCE</scope>
    <source>
        <strain evidence="4">NBC_00303</strain>
    </source>
</reference>
<feature type="region of interest" description="Disordered" evidence="1">
    <location>
        <begin position="36"/>
        <end position="71"/>
    </location>
</feature>
<name>A0ABZ1Q5B7_9ACTN</name>
<organism evidence="4 5">
    <name type="scientific">Streptomyces erythrochromogenes</name>
    <dbReference type="NCBI Taxonomy" id="285574"/>
    <lineage>
        <taxon>Bacteria</taxon>
        <taxon>Bacillati</taxon>
        <taxon>Actinomycetota</taxon>
        <taxon>Actinomycetes</taxon>
        <taxon>Kitasatosporales</taxon>
        <taxon>Streptomycetaceae</taxon>
        <taxon>Streptomyces</taxon>
    </lineage>
</organism>